<reference evidence="1" key="1">
    <citation type="submission" date="2020-12" db="EMBL/GenBank/DDBJ databases">
        <authorList>
            <person name="Iha C."/>
        </authorList>
    </citation>
    <scope>NUCLEOTIDE SEQUENCE</scope>
</reference>
<organism evidence="1 2">
    <name type="scientific">Ostreobium quekettii</name>
    <dbReference type="NCBI Taxonomy" id="121088"/>
    <lineage>
        <taxon>Eukaryota</taxon>
        <taxon>Viridiplantae</taxon>
        <taxon>Chlorophyta</taxon>
        <taxon>core chlorophytes</taxon>
        <taxon>Ulvophyceae</taxon>
        <taxon>TCBD clade</taxon>
        <taxon>Bryopsidales</taxon>
        <taxon>Ostreobineae</taxon>
        <taxon>Ostreobiaceae</taxon>
        <taxon>Ostreobium</taxon>
    </lineage>
</organism>
<sequence length="129" mass="14791">MAQKVEELDTEYSKHAEGVRSMVALQDEVERMQRRFEQLQPLMLQTSKETEALLERVGREQMLADDAVKRITSDEARARAEAEEQAKERDLCDAELEKAMPPLRKALKEISKINKSDIAELKSLKKPPP</sequence>
<dbReference type="EMBL" id="CAJHUC010002346">
    <property type="protein sequence ID" value="CAD7703663.1"/>
    <property type="molecule type" value="Genomic_DNA"/>
</dbReference>
<dbReference type="GO" id="GO:0051959">
    <property type="term" value="F:dynein light intermediate chain binding"/>
    <property type="evidence" value="ECO:0007669"/>
    <property type="project" value="InterPro"/>
</dbReference>
<evidence type="ECO:0000313" key="1">
    <source>
        <dbReference type="EMBL" id="CAD7703663.1"/>
    </source>
</evidence>
<accession>A0A8S1J8M2</accession>
<dbReference type="PANTHER" id="PTHR10676">
    <property type="entry name" value="DYNEIN HEAVY CHAIN FAMILY PROTEIN"/>
    <property type="match status" value="1"/>
</dbReference>
<protein>
    <submittedName>
        <fullName evidence="1">Uncharacterized protein</fullName>
    </submittedName>
</protein>
<comment type="caution">
    <text evidence="1">The sequence shown here is derived from an EMBL/GenBank/DDBJ whole genome shotgun (WGS) entry which is preliminary data.</text>
</comment>
<dbReference type="Proteomes" id="UP000708148">
    <property type="component" value="Unassembled WGS sequence"/>
</dbReference>
<dbReference type="GO" id="GO:0045505">
    <property type="term" value="F:dynein intermediate chain binding"/>
    <property type="evidence" value="ECO:0007669"/>
    <property type="project" value="InterPro"/>
</dbReference>
<dbReference type="Gene3D" id="1.20.920.20">
    <property type="match status" value="1"/>
</dbReference>
<gene>
    <name evidence="1" type="ORF">OSTQU699_LOCUS9020</name>
</gene>
<evidence type="ECO:0000313" key="2">
    <source>
        <dbReference type="Proteomes" id="UP000708148"/>
    </source>
</evidence>
<feature type="non-terminal residue" evidence="1">
    <location>
        <position position="129"/>
    </location>
</feature>
<dbReference type="AlphaFoldDB" id="A0A8S1J8M2"/>
<name>A0A8S1J8M2_9CHLO</name>
<dbReference type="GO" id="GO:0030286">
    <property type="term" value="C:dynein complex"/>
    <property type="evidence" value="ECO:0007669"/>
    <property type="project" value="InterPro"/>
</dbReference>
<dbReference type="GO" id="GO:0060294">
    <property type="term" value="P:cilium movement involved in cell motility"/>
    <property type="evidence" value="ECO:0007669"/>
    <property type="project" value="TreeGrafter"/>
</dbReference>
<dbReference type="PANTHER" id="PTHR10676:SF396">
    <property type="entry name" value="DYNEIN AXONEMAL HEAVY CHAIN 1"/>
    <property type="match status" value="1"/>
</dbReference>
<proteinExistence type="predicted"/>
<feature type="non-terminal residue" evidence="1">
    <location>
        <position position="1"/>
    </location>
</feature>
<keyword evidence="2" id="KW-1185">Reference proteome</keyword>
<dbReference type="OrthoDB" id="10071015at2759"/>
<dbReference type="InterPro" id="IPR026983">
    <property type="entry name" value="DHC"/>
</dbReference>
<dbReference type="GO" id="GO:0008569">
    <property type="term" value="F:minus-end-directed microtubule motor activity"/>
    <property type="evidence" value="ECO:0007669"/>
    <property type="project" value="TreeGrafter"/>
</dbReference>
<dbReference type="GO" id="GO:0097729">
    <property type="term" value="C:9+2 motile cilium"/>
    <property type="evidence" value="ECO:0007669"/>
    <property type="project" value="TreeGrafter"/>
</dbReference>